<dbReference type="Pfam" id="PF13568">
    <property type="entry name" value="OMP_b-brl_2"/>
    <property type="match status" value="1"/>
</dbReference>
<name>A0ABX7QCG8_9FLAO</name>
<dbReference type="EMBL" id="CP071448">
    <property type="protein sequence ID" value="QSW88742.1"/>
    <property type="molecule type" value="Genomic_DNA"/>
</dbReference>
<accession>A0ABX7QCG8</accession>
<evidence type="ECO:0000313" key="3">
    <source>
        <dbReference type="EMBL" id="QSW88742.1"/>
    </source>
</evidence>
<evidence type="ECO:0000256" key="1">
    <source>
        <dbReference type="SAM" id="SignalP"/>
    </source>
</evidence>
<reference evidence="3 4" key="1">
    <citation type="submission" date="2021-03" db="EMBL/GenBank/DDBJ databases">
        <title>Flavobacterium kribbensis sp. nov, an endophytic bacteria, isolated from soybean.</title>
        <authorList>
            <person name="Lee J."/>
            <person name="Seo J."/>
        </authorList>
    </citation>
    <scope>NUCLEOTIDE SEQUENCE [LARGE SCALE GENOMIC DNA]</scope>
    <source>
        <strain evidence="3 4">BB8</strain>
    </source>
</reference>
<protein>
    <submittedName>
        <fullName evidence="3">Outer membrane beta-barrel protein</fullName>
    </submittedName>
</protein>
<feature type="signal peptide" evidence="1">
    <location>
        <begin position="1"/>
        <end position="23"/>
    </location>
</feature>
<dbReference type="Proteomes" id="UP000663440">
    <property type="component" value="Chromosome"/>
</dbReference>
<gene>
    <name evidence="3" type="ORF">J0383_21195</name>
</gene>
<organism evidence="3 4">
    <name type="scientific">Flavobacterium endoglycinae</name>
    <dbReference type="NCBI Taxonomy" id="2816357"/>
    <lineage>
        <taxon>Bacteria</taxon>
        <taxon>Pseudomonadati</taxon>
        <taxon>Bacteroidota</taxon>
        <taxon>Flavobacteriia</taxon>
        <taxon>Flavobacteriales</taxon>
        <taxon>Flavobacteriaceae</taxon>
        <taxon>Flavobacterium</taxon>
    </lineage>
</organism>
<proteinExistence type="predicted"/>
<feature type="chain" id="PRO_5046169795" evidence="1">
    <location>
        <begin position="24"/>
        <end position="278"/>
    </location>
</feature>
<dbReference type="InterPro" id="IPR025665">
    <property type="entry name" value="Beta-barrel_OMP_2"/>
</dbReference>
<sequence>MKKYITSLAMITALLTAGFNSYGQDKKQEFSISVGGPFSFVKSTGGEYVPGNGVSAGLRYSYYLNEGLSIGVGVEYQTYNTDIKFGSISGRYNAVDAENESFQFRYKAANLREEQKLAYINVPIGIQFETPGTTKLYLAGGFKIGFASSGSFQTKMGNLTTSGYYPQYNVELFSPAFAGFASTNDLKTSKQDLKTDVSYSATIETGLKQVIGSTNSIYIGLYLDYGLNNIYDKNEAKNLVQYNPDLPVELKYNSVFDSGASHNMRLVSYGLKIRFAMR</sequence>
<keyword evidence="4" id="KW-1185">Reference proteome</keyword>
<keyword evidence="1" id="KW-0732">Signal</keyword>
<evidence type="ECO:0000259" key="2">
    <source>
        <dbReference type="Pfam" id="PF13568"/>
    </source>
</evidence>
<feature type="domain" description="Outer membrane protein beta-barrel" evidence="2">
    <location>
        <begin position="28"/>
        <end position="231"/>
    </location>
</feature>
<dbReference type="RefSeq" id="WP_207295941.1">
    <property type="nucleotide sequence ID" value="NZ_CP071448.1"/>
</dbReference>
<evidence type="ECO:0000313" key="4">
    <source>
        <dbReference type="Proteomes" id="UP000663440"/>
    </source>
</evidence>